<comment type="subcellular location">
    <subcellularLocation>
        <location evidence="1">Cell membrane</location>
        <topology evidence="1">Single-pass membrane protein</topology>
    </subcellularLocation>
    <subcellularLocation>
        <location evidence="7">Cell membrane</location>
        <topology evidence="7">Single-pass type II membrane protein</topology>
    </subcellularLocation>
</comment>
<evidence type="ECO:0000256" key="6">
    <source>
        <dbReference type="ARBA" id="ARBA00023136"/>
    </source>
</evidence>
<name>A0A8A4TW64_SULCO</name>
<dbReference type="PANTHER" id="PTHR30558">
    <property type="entry name" value="EXBD MEMBRANE COMPONENT OF PMF-DRIVEN MACROMOLECULE IMPORT SYSTEM"/>
    <property type="match status" value="1"/>
</dbReference>
<evidence type="ECO:0000256" key="3">
    <source>
        <dbReference type="ARBA" id="ARBA00022475"/>
    </source>
</evidence>
<evidence type="ECO:0000256" key="2">
    <source>
        <dbReference type="ARBA" id="ARBA00005811"/>
    </source>
</evidence>
<evidence type="ECO:0000256" key="1">
    <source>
        <dbReference type="ARBA" id="ARBA00004162"/>
    </source>
</evidence>
<protein>
    <submittedName>
        <fullName evidence="9">Biopolymer transporter ExbD</fullName>
    </submittedName>
</protein>
<feature type="transmembrane region" description="Helical" evidence="8">
    <location>
        <begin position="12"/>
        <end position="32"/>
    </location>
</feature>
<keyword evidence="10" id="KW-1185">Reference proteome</keyword>
<dbReference type="PANTHER" id="PTHR30558:SF3">
    <property type="entry name" value="BIOPOLYMER TRANSPORT PROTEIN EXBD-RELATED"/>
    <property type="match status" value="1"/>
</dbReference>
<evidence type="ECO:0000256" key="5">
    <source>
        <dbReference type="ARBA" id="ARBA00022989"/>
    </source>
</evidence>
<evidence type="ECO:0000256" key="4">
    <source>
        <dbReference type="ARBA" id="ARBA00022692"/>
    </source>
</evidence>
<reference evidence="9" key="1">
    <citation type="submission" date="2021-03" db="EMBL/GenBank/DDBJ databases">
        <title>Acanthopleuribacteraceae sp. M133.</title>
        <authorList>
            <person name="Wang G."/>
        </authorList>
    </citation>
    <scope>NUCLEOTIDE SEQUENCE</scope>
    <source>
        <strain evidence="9">M133</strain>
    </source>
</reference>
<comment type="similarity">
    <text evidence="2 7">Belongs to the ExbD/TolR family.</text>
</comment>
<dbReference type="Gene3D" id="3.30.420.270">
    <property type="match status" value="1"/>
</dbReference>
<keyword evidence="7" id="KW-0813">Transport</keyword>
<dbReference type="RefSeq" id="WP_237380745.1">
    <property type="nucleotide sequence ID" value="NZ_CP071793.1"/>
</dbReference>
<evidence type="ECO:0000256" key="7">
    <source>
        <dbReference type="RuleBase" id="RU003879"/>
    </source>
</evidence>
<keyword evidence="5 8" id="KW-1133">Transmembrane helix</keyword>
<dbReference type="AlphaFoldDB" id="A0A8A4TW64"/>
<dbReference type="InterPro" id="IPR003400">
    <property type="entry name" value="ExbD"/>
</dbReference>
<dbReference type="GO" id="GO:0005886">
    <property type="term" value="C:plasma membrane"/>
    <property type="evidence" value="ECO:0007669"/>
    <property type="project" value="UniProtKB-SubCell"/>
</dbReference>
<dbReference type="GO" id="GO:0015031">
    <property type="term" value="P:protein transport"/>
    <property type="evidence" value="ECO:0007669"/>
    <property type="project" value="UniProtKB-KW"/>
</dbReference>
<evidence type="ECO:0000256" key="8">
    <source>
        <dbReference type="SAM" id="Phobius"/>
    </source>
</evidence>
<dbReference type="KEGG" id="scor:J3U87_34710"/>
<dbReference type="GO" id="GO:0022857">
    <property type="term" value="F:transmembrane transporter activity"/>
    <property type="evidence" value="ECO:0007669"/>
    <property type="project" value="InterPro"/>
</dbReference>
<keyword evidence="3" id="KW-1003">Cell membrane</keyword>
<evidence type="ECO:0000313" key="10">
    <source>
        <dbReference type="Proteomes" id="UP000663929"/>
    </source>
</evidence>
<organism evidence="9 10">
    <name type="scientific">Sulfidibacter corallicola</name>
    <dbReference type="NCBI Taxonomy" id="2818388"/>
    <lineage>
        <taxon>Bacteria</taxon>
        <taxon>Pseudomonadati</taxon>
        <taxon>Acidobacteriota</taxon>
        <taxon>Holophagae</taxon>
        <taxon>Acanthopleuribacterales</taxon>
        <taxon>Acanthopleuribacteraceae</taxon>
        <taxon>Sulfidibacter</taxon>
    </lineage>
</organism>
<dbReference type="EMBL" id="CP071793">
    <property type="protein sequence ID" value="QTD50765.1"/>
    <property type="molecule type" value="Genomic_DNA"/>
</dbReference>
<accession>A0A8A4TW64</accession>
<gene>
    <name evidence="9" type="ORF">J3U87_34710</name>
</gene>
<dbReference type="Proteomes" id="UP000663929">
    <property type="component" value="Chromosome"/>
</dbReference>
<keyword evidence="7" id="KW-0653">Protein transport</keyword>
<sequence length="140" mass="15418">MLFRPDRKKNSILVDLSPLIDVVFLLLIFFMVSTRFKDDHGLDLDLPQSESRQSGQSENLSILIDGTSNIVIDGDTVAYESLVETVEQKLTDYENKMVVLRVDKSVEHGLVISVMDSAKKAGATGLTFATVGKRSGSSPR</sequence>
<proteinExistence type="inferred from homology"/>
<dbReference type="Pfam" id="PF02472">
    <property type="entry name" value="ExbD"/>
    <property type="match status" value="1"/>
</dbReference>
<keyword evidence="6 8" id="KW-0472">Membrane</keyword>
<evidence type="ECO:0000313" key="9">
    <source>
        <dbReference type="EMBL" id="QTD50765.1"/>
    </source>
</evidence>
<keyword evidence="4 7" id="KW-0812">Transmembrane</keyword>